<keyword evidence="2" id="KW-0472">Membrane</keyword>
<feature type="transmembrane region" description="Helical" evidence="2">
    <location>
        <begin position="133"/>
        <end position="152"/>
    </location>
</feature>
<feature type="compositionally biased region" description="Basic and acidic residues" evidence="1">
    <location>
        <begin position="65"/>
        <end position="76"/>
    </location>
</feature>
<evidence type="ECO:0000313" key="3">
    <source>
        <dbReference type="EMBL" id="GFS26275.1"/>
    </source>
</evidence>
<keyword evidence="4" id="KW-1185">Reference proteome</keyword>
<sequence>MAEWRPQRPASDPRTVNAIRVTAGVIPRAARGDRYVAHVPSGRYHQYAGKIHTLSNQVAPGGCQDTRKSKGDRSDINSKSGPKRRQQQEWTEVTSTARVDRSDVNSKSGLKRRQQKRWTEATSTAKQLKLIKVVVAAVVVVVIAAAAAAVVVEVVVEVVVVVVLVVVVVVVVVVAIVVTVVVVAIVVISNNGSSSKMIKRF</sequence>
<dbReference type="AlphaFoldDB" id="A0AAV4JVF8"/>
<reference evidence="3 4" key="1">
    <citation type="journal article" date="2021" name="Elife">
        <title>Chloroplast acquisition without the gene transfer in kleptoplastic sea slugs, Plakobranchus ocellatus.</title>
        <authorList>
            <person name="Maeda T."/>
            <person name="Takahashi S."/>
            <person name="Yoshida T."/>
            <person name="Shimamura S."/>
            <person name="Takaki Y."/>
            <person name="Nagai Y."/>
            <person name="Toyoda A."/>
            <person name="Suzuki Y."/>
            <person name="Arimoto A."/>
            <person name="Ishii H."/>
            <person name="Satoh N."/>
            <person name="Nishiyama T."/>
            <person name="Hasebe M."/>
            <person name="Maruyama T."/>
            <person name="Minagawa J."/>
            <person name="Obokata J."/>
            <person name="Shigenobu S."/>
        </authorList>
    </citation>
    <scope>NUCLEOTIDE SEQUENCE [LARGE SCALE GENOMIC DNA]</scope>
</reference>
<evidence type="ECO:0000256" key="2">
    <source>
        <dbReference type="SAM" id="Phobius"/>
    </source>
</evidence>
<feature type="transmembrane region" description="Helical" evidence="2">
    <location>
        <begin position="158"/>
        <end position="188"/>
    </location>
</feature>
<comment type="caution">
    <text evidence="3">The sequence shown here is derived from an EMBL/GenBank/DDBJ whole genome shotgun (WGS) entry which is preliminary data.</text>
</comment>
<keyword evidence="2" id="KW-1133">Transmembrane helix</keyword>
<feature type="compositionally biased region" description="Polar residues" evidence="1">
    <location>
        <begin position="88"/>
        <end position="97"/>
    </location>
</feature>
<dbReference type="Proteomes" id="UP000762676">
    <property type="component" value="Unassembled WGS sequence"/>
</dbReference>
<gene>
    <name evidence="3" type="ORF">ElyMa_007049300</name>
</gene>
<protein>
    <submittedName>
        <fullName evidence="3">Uncharacterized protein</fullName>
    </submittedName>
</protein>
<accession>A0AAV4JVF8</accession>
<organism evidence="3 4">
    <name type="scientific">Elysia marginata</name>
    <dbReference type="NCBI Taxonomy" id="1093978"/>
    <lineage>
        <taxon>Eukaryota</taxon>
        <taxon>Metazoa</taxon>
        <taxon>Spiralia</taxon>
        <taxon>Lophotrochozoa</taxon>
        <taxon>Mollusca</taxon>
        <taxon>Gastropoda</taxon>
        <taxon>Heterobranchia</taxon>
        <taxon>Euthyneura</taxon>
        <taxon>Panpulmonata</taxon>
        <taxon>Sacoglossa</taxon>
        <taxon>Placobranchoidea</taxon>
        <taxon>Plakobranchidae</taxon>
        <taxon>Elysia</taxon>
    </lineage>
</organism>
<name>A0AAV4JVF8_9GAST</name>
<dbReference type="EMBL" id="BMAT01014099">
    <property type="protein sequence ID" value="GFS26275.1"/>
    <property type="molecule type" value="Genomic_DNA"/>
</dbReference>
<evidence type="ECO:0000313" key="4">
    <source>
        <dbReference type="Proteomes" id="UP000762676"/>
    </source>
</evidence>
<proteinExistence type="predicted"/>
<keyword evidence="2" id="KW-0812">Transmembrane</keyword>
<feature type="region of interest" description="Disordered" evidence="1">
    <location>
        <begin position="56"/>
        <end position="118"/>
    </location>
</feature>
<evidence type="ECO:0000256" key="1">
    <source>
        <dbReference type="SAM" id="MobiDB-lite"/>
    </source>
</evidence>